<dbReference type="SMART" id="SM00065">
    <property type="entry name" value="GAF"/>
    <property type="match status" value="1"/>
</dbReference>
<dbReference type="PANTHER" id="PTHR33744:SF1">
    <property type="entry name" value="DNA-BINDING TRANSCRIPTIONAL ACTIVATOR ADER"/>
    <property type="match status" value="1"/>
</dbReference>
<accession>A0AAE4V842</accession>
<dbReference type="RefSeq" id="WP_102133940.1">
    <property type="nucleotide sequence ID" value="NZ_CP011269.1"/>
</dbReference>
<dbReference type="InterPro" id="IPR025736">
    <property type="entry name" value="PucR_C-HTH_dom"/>
</dbReference>
<dbReference type="Pfam" id="PF17853">
    <property type="entry name" value="GGDEF_2"/>
    <property type="match status" value="1"/>
</dbReference>
<dbReference type="Gene3D" id="3.30.450.40">
    <property type="match status" value="1"/>
</dbReference>
<dbReference type="InterPro" id="IPR042070">
    <property type="entry name" value="PucR_C-HTH_sf"/>
</dbReference>
<evidence type="ECO:0000256" key="1">
    <source>
        <dbReference type="ARBA" id="ARBA00006754"/>
    </source>
</evidence>
<proteinExistence type="inferred from homology"/>
<dbReference type="Pfam" id="PF13185">
    <property type="entry name" value="GAF_2"/>
    <property type="match status" value="1"/>
</dbReference>
<dbReference type="AlphaFoldDB" id="A0AAE4V842"/>
<evidence type="ECO:0000313" key="4">
    <source>
        <dbReference type="Proteomes" id="UP001186041"/>
    </source>
</evidence>
<gene>
    <name evidence="3" type="ORF">R4485_04035</name>
</gene>
<evidence type="ECO:0000259" key="2">
    <source>
        <dbReference type="SMART" id="SM00065"/>
    </source>
</evidence>
<feature type="domain" description="GAF" evidence="2">
    <location>
        <begin position="67"/>
        <end position="220"/>
    </location>
</feature>
<dbReference type="InterPro" id="IPR003018">
    <property type="entry name" value="GAF"/>
</dbReference>
<dbReference type="GeneID" id="93414224"/>
<comment type="caution">
    <text evidence="3">The sequence shown here is derived from an EMBL/GenBank/DDBJ whole genome shotgun (WGS) entry which is preliminary data.</text>
</comment>
<reference evidence="3" key="1">
    <citation type="submission" date="2023-10" db="EMBL/GenBank/DDBJ databases">
        <title>Mycolicibacterium fortuitum clinical isolates causing pulmonary infections in humans.</title>
        <authorList>
            <person name="Mejia-Ponce P.M."/>
            <person name="Zenteno-Cuevas R."/>
            <person name="Licona-Cassani C."/>
        </authorList>
    </citation>
    <scope>NUCLEOTIDE SEQUENCE</scope>
    <source>
        <strain evidence="3">M8</strain>
    </source>
</reference>
<organism evidence="3 4">
    <name type="scientific">Mycolicibacterium fortuitum</name>
    <name type="common">Mycobacterium fortuitum</name>
    <dbReference type="NCBI Taxonomy" id="1766"/>
    <lineage>
        <taxon>Bacteria</taxon>
        <taxon>Bacillati</taxon>
        <taxon>Actinomycetota</taxon>
        <taxon>Actinomycetes</taxon>
        <taxon>Mycobacteriales</taxon>
        <taxon>Mycobacteriaceae</taxon>
        <taxon>Mycolicibacterium</taxon>
    </lineage>
</organism>
<evidence type="ECO:0000313" key="3">
    <source>
        <dbReference type="EMBL" id="MDV7289323.1"/>
    </source>
</evidence>
<protein>
    <submittedName>
        <fullName evidence="3">GAF domain-containing protein</fullName>
    </submittedName>
</protein>
<comment type="similarity">
    <text evidence="1">Belongs to the CdaR family.</text>
</comment>
<name>A0AAE4V842_MYCFO</name>
<dbReference type="InterPro" id="IPR051448">
    <property type="entry name" value="CdaR-like_regulators"/>
</dbReference>
<dbReference type="PANTHER" id="PTHR33744">
    <property type="entry name" value="CARBOHYDRATE DIACID REGULATOR"/>
    <property type="match status" value="1"/>
</dbReference>
<dbReference type="Proteomes" id="UP001186041">
    <property type="component" value="Unassembled WGS sequence"/>
</dbReference>
<sequence>MSVVTPTQPFNVSRDIILLNLCLARHLGLRHTDRVASSTDNQRPGAELVTWLAALRTLSAQACADTDLREVLCLVADTARTLLGFDFCGVLIPDSNRDRLVVQGWSGLSEEYVQRVNSDRPIRLDSGSPSSRAFHRGEPVSIRDVRGEPEFALWAGVAQEQGYRAIVAVPLVAGADILGTLNGYYASVHTFTRYEIERLILLANHAAIAVTSARRLDELRTLTGSLREQRDALARSEQIHERLLAVTLRSGGITGIAAALSDLIGRPVLIDDGRQAELARTGDVIEFPTPAARSAAAECMSTEATATVEAVADVDGDLGGWLVARVRLGTEVAARIWFPGDAETLDPLQVRAVEHASIVISVELLREQTAAEVERRLSGELLTDVLSSSGSLSNPLLTRARRLGHDLSIPHVAIVATLTGSTDVAARLAWQRALAAVTELSSAYRPKPLAAMHGGMLVTLWPEASDTSDPPGVIVQRAIAQVSQEITATAAVAASCADSVGEAYHIAKGALDIALQGGRSGTTVTLEDLGLVGLLLQLNEPAKLAAFAARTLKPVIDYDANHRTELMTTLRSYFANRHDRNATAKALVIHSNTVAQRLRRIEQLCEVNLADPATAMEFSSALMVHDVATRHLPDAGR</sequence>
<dbReference type="SUPFAM" id="SSF55781">
    <property type="entry name" value="GAF domain-like"/>
    <property type="match status" value="1"/>
</dbReference>
<dbReference type="InterPro" id="IPR029016">
    <property type="entry name" value="GAF-like_dom_sf"/>
</dbReference>
<dbReference type="EMBL" id="JAWLVV010000002">
    <property type="protein sequence ID" value="MDV7289323.1"/>
    <property type="molecule type" value="Genomic_DNA"/>
</dbReference>
<dbReference type="Pfam" id="PF13556">
    <property type="entry name" value="HTH_30"/>
    <property type="match status" value="1"/>
</dbReference>
<dbReference type="Gene3D" id="1.10.10.2840">
    <property type="entry name" value="PucR C-terminal helix-turn-helix domain"/>
    <property type="match status" value="1"/>
</dbReference>
<dbReference type="InterPro" id="IPR041522">
    <property type="entry name" value="CdaR_GGDEF"/>
</dbReference>